<feature type="region of interest" description="Disordered" evidence="3">
    <location>
        <begin position="219"/>
        <end position="241"/>
    </location>
</feature>
<keyword evidence="6" id="KW-1185">Reference proteome</keyword>
<dbReference type="PRINTS" id="PR00053">
    <property type="entry name" value="FORKHEAD"/>
</dbReference>
<name>A0AAN8JH42_PATCE</name>
<dbReference type="Gene3D" id="1.10.10.10">
    <property type="entry name" value="Winged helix-like DNA-binding domain superfamily/Winged helix DNA-binding domain"/>
    <property type="match status" value="1"/>
</dbReference>
<dbReference type="AlphaFoldDB" id="A0AAN8JH42"/>
<keyword evidence="2" id="KW-0539">Nucleus</keyword>
<keyword evidence="1 2" id="KW-0238">DNA-binding</keyword>
<dbReference type="PANTHER" id="PTHR46805:SF1">
    <property type="entry name" value="FORKHEAD BOX PROTEIN J1"/>
    <property type="match status" value="1"/>
</dbReference>
<dbReference type="InterPro" id="IPR047513">
    <property type="entry name" value="FOXJ1"/>
</dbReference>
<dbReference type="PROSITE" id="PS00658">
    <property type="entry name" value="FORK_HEAD_2"/>
    <property type="match status" value="1"/>
</dbReference>
<evidence type="ECO:0000259" key="4">
    <source>
        <dbReference type="PROSITE" id="PS50039"/>
    </source>
</evidence>
<dbReference type="Pfam" id="PF00250">
    <property type="entry name" value="Forkhead"/>
    <property type="match status" value="1"/>
</dbReference>
<protein>
    <recommendedName>
        <fullName evidence="4">Fork-head domain-containing protein</fullName>
    </recommendedName>
</protein>
<reference evidence="5 6" key="1">
    <citation type="submission" date="2024-01" db="EMBL/GenBank/DDBJ databases">
        <title>The genome of the rayed Mediterranean limpet Patella caerulea (Linnaeus, 1758).</title>
        <authorList>
            <person name="Anh-Thu Weber A."/>
            <person name="Halstead-Nussloch G."/>
        </authorList>
    </citation>
    <scope>NUCLEOTIDE SEQUENCE [LARGE SCALE GENOMIC DNA]</scope>
    <source>
        <strain evidence="5">AATW-2023a</strain>
        <tissue evidence="5">Whole specimen</tissue>
    </source>
</reference>
<proteinExistence type="predicted"/>
<dbReference type="InterPro" id="IPR001766">
    <property type="entry name" value="Fork_head_dom"/>
</dbReference>
<dbReference type="FunFam" id="1.10.10.10:FF:000135">
    <property type="entry name" value="forkhead box protein G1"/>
    <property type="match status" value="1"/>
</dbReference>
<gene>
    <name evidence="5" type="ORF">SNE40_014539</name>
</gene>
<evidence type="ECO:0000256" key="2">
    <source>
        <dbReference type="PROSITE-ProRule" id="PRU00089"/>
    </source>
</evidence>
<evidence type="ECO:0000313" key="5">
    <source>
        <dbReference type="EMBL" id="KAK6176214.1"/>
    </source>
</evidence>
<feature type="compositionally biased region" description="Polar residues" evidence="3">
    <location>
        <begin position="219"/>
        <end position="235"/>
    </location>
</feature>
<dbReference type="InterPro" id="IPR030456">
    <property type="entry name" value="TF_fork_head_CS_2"/>
</dbReference>
<sequence length="408" mass="46485">MSSVSRTVLAKRLLKNWFTKNSLDSFNTGSYDIDESLTGLSWLQNLDVRTPTDLPQVCTNIPEVTEVKNNHIHEAWMTAHPPVEKLNPPAERRDYKNNSSIKPTHSYATLISMAINETKEKKINISSIYKWITDKYSYYKMADSHWKNSIRHNLSLNKRFEKIPREQNESNKGGYWRIKPEFNDVTHTNLIKRANSVDSSNIMPSKRMKMEEDTLAVINNTSAEDSDGSNSSQLYSGMEEEEVESVSKTGFNWSSVLQQDIVVNGVRIKTENLLDEEDCQLSQPLADDITSYPMSSSVPNCDVNSDDLSCFDDLLVFNLDNTKDQQLTNDSALDLTSDTNGDHDWWQKALDLNEESNKISSDMNEKINRLIKSELFSAPDSKELFIPALNNVDEDVDICDLFDVGHVF</sequence>
<organism evidence="5 6">
    <name type="scientific">Patella caerulea</name>
    <name type="common">Rayed Mediterranean limpet</name>
    <dbReference type="NCBI Taxonomy" id="87958"/>
    <lineage>
        <taxon>Eukaryota</taxon>
        <taxon>Metazoa</taxon>
        <taxon>Spiralia</taxon>
        <taxon>Lophotrochozoa</taxon>
        <taxon>Mollusca</taxon>
        <taxon>Gastropoda</taxon>
        <taxon>Patellogastropoda</taxon>
        <taxon>Patelloidea</taxon>
        <taxon>Patellidae</taxon>
        <taxon>Patella</taxon>
    </lineage>
</organism>
<evidence type="ECO:0000313" key="6">
    <source>
        <dbReference type="Proteomes" id="UP001347796"/>
    </source>
</evidence>
<dbReference type="GO" id="GO:0005634">
    <property type="term" value="C:nucleus"/>
    <property type="evidence" value="ECO:0007669"/>
    <property type="project" value="UniProtKB-SubCell"/>
</dbReference>
<evidence type="ECO:0000256" key="1">
    <source>
        <dbReference type="ARBA" id="ARBA00023125"/>
    </source>
</evidence>
<dbReference type="PROSITE" id="PS00657">
    <property type="entry name" value="FORK_HEAD_1"/>
    <property type="match status" value="1"/>
</dbReference>
<comment type="subcellular location">
    <subcellularLocation>
        <location evidence="2">Nucleus</location>
    </subcellularLocation>
</comment>
<dbReference type="PROSITE" id="PS50039">
    <property type="entry name" value="FORK_HEAD_3"/>
    <property type="match status" value="1"/>
</dbReference>
<dbReference type="InterPro" id="IPR036388">
    <property type="entry name" value="WH-like_DNA-bd_sf"/>
</dbReference>
<dbReference type="PANTHER" id="PTHR46805">
    <property type="entry name" value="FORKHEAD BOX PROTEIN J1"/>
    <property type="match status" value="1"/>
</dbReference>
<dbReference type="InterPro" id="IPR036390">
    <property type="entry name" value="WH_DNA-bd_sf"/>
</dbReference>
<comment type="caution">
    <text evidence="5">The sequence shown here is derived from an EMBL/GenBank/DDBJ whole genome shotgun (WGS) entry which is preliminary data.</text>
</comment>
<feature type="DNA-binding region" description="Fork-head" evidence="2">
    <location>
        <begin position="102"/>
        <end position="196"/>
    </location>
</feature>
<dbReference type="SUPFAM" id="SSF46785">
    <property type="entry name" value="Winged helix' DNA-binding domain"/>
    <property type="match status" value="1"/>
</dbReference>
<feature type="domain" description="Fork-head" evidence="4">
    <location>
        <begin position="102"/>
        <end position="196"/>
    </location>
</feature>
<dbReference type="Proteomes" id="UP001347796">
    <property type="component" value="Unassembled WGS sequence"/>
</dbReference>
<dbReference type="InterPro" id="IPR018122">
    <property type="entry name" value="TF_fork_head_CS_1"/>
</dbReference>
<accession>A0AAN8JH42</accession>
<dbReference type="EMBL" id="JAZGQO010000010">
    <property type="protein sequence ID" value="KAK6176214.1"/>
    <property type="molecule type" value="Genomic_DNA"/>
</dbReference>
<dbReference type="GO" id="GO:0000981">
    <property type="term" value="F:DNA-binding transcription factor activity, RNA polymerase II-specific"/>
    <property type="evidence" value="ECO:0007669"/>
    <property type="project" value="TreeGrafter"/>
</dbReference>
<evidence type="ECO:0000256" key="3">
    <source>
        <dbReference type="SAM" id="MobiDB-lite"/>
    </source>
</evidence>
<dbReference type="SMART" id="SM00339">
    <property type="entry name" value="FH"/>
    <property type="match status" value="1"/>
</dbReference>
<dbReference type="GO" id="GO:0000978">
    <property type="term" value="F:RNA polymerase II cis-regulatory region sequence-specific DNA binding"/>
    <property type="evidence" value="ECO:0007669"/>
    <property type="project" value="TreeGrafter"/>
</dbReference>